<protein>
    <recommendedName>
        <fullName evidence="2">Probable 26S proteasome regulatory subunit p27</fullName>
    </recommendedName>
</protein>
<evidence type="ECO:0000256" key="1">
    <source>
        <dbReference type="ARBA" id="ARBA00023186"/>
    </source>
</evidence>
<gene>
    <name evidence="5" type="ORF">L198_05066</name>
</gene>
<comment type="caution">
    <text evidence="5">The sequence shown here is derived from an EMBL/GenBank/DDBJ whole genome shotgun (WGS) entry which is preliminary data.</text>
</comment>
<evidence type="ECO:0000259" key="4">
    <source>
        <dbReference type="Pfam" id="PF18265"/>
    </source>
</evidence>
<dbReference type="Proteomes" id="UP000094819">
    <property type="component" value="Unassembled WGS sequence"/>
</dbReference>
<dbReference type="RefSeq" id="XP_019030743.1">
    <property type="nucleotide sequence ID" value="XM_019177162.1"/>
</dbReference>
<dbReference type="InterPro" id="IPR035269">
    <property type="entry name" value="PSMD9"/>
</dbReference>
<dbReference type="GO" id="GO:0000502">
    <property type="term" value="C:proteasome complex"/>
    <property type="evidence" value="ECO:0007669"/>
    <property type="project" value="UniProtKB-KW"/>
</dbReference>
<organism evidence="5 6">
    <name type="scientific">Cryptococcus wingfieldii CBS 7118</name>
    <dbReference type="NCBI Taxonomy" id="1295528"/>
    <lineage>
        <taxon>Eukaryota</taxon>
        <taxon>Fungi</taxon>
        <taxon>Dikarya</taxon>
        <taxon>Basidiomycota</taxon>
        <taxon>Agaricomycotina</taxon>
        <taxon>Tremellomycetes</taxon>
        <taxon>Tremellales</taxon>
        <taxon>Cryptococcaceae</taxon>
        <taxon>Cryptococcus</taxon>
    </lineage>
</organism>
<sequence>MDLVFPPPEEPSILALPLPHPEAYEGEPREYALALMQRRDAIQKEIDVLTGVLTSHGTTQSTSLVDNEGYPRGDIDIYAIRHARSSLVRLQTDRQTVNELLGNALNEAFASGSSDSTQPNGNTLAINGHPPQPRAQSAEAWPEKAVVKVNSVAEGSPAAEAGLKAQDLVYSFAGITHASDAALQAIAAVVSRSENAGLNPVCDRADLFQTALPLLILREQEQIRISITPRNGWGGRGSLGCHILPV</sequence>
<keyword evidence="5" id="KW-0647">Proteasome</keyword>
<dbReference type="GeneID" id="30194279"/>
<keyword evidence="1" id="KW-0143">Chaperone</keyword>
<reference evidence="5 6" key="1">
    <citation type="submission" date="2016-06" db="EMBL/GenBank/DDBJ databases">
        <title>Evolution of pathogenesis and genome organization in the Tremellales.</title>
        <authorList>
            <person name="Cuomo C."/>
            <person name="Litvintseva A."/>
            <person name="Heitman J."/>
            <person name="Chen Y."/>
            <person name="Sun S."/>
            <person name="Springer D."/>
            <person name="Dromer F."/>
            <person name="Young S."/>
            <person name="Zeng Q."/>
            <person name="Chapman S."/>
            <person name="Gujja S."/>
            <person name="Saif S."/>
            <person name="Birren B."/>
        </authorList>
    </citation>
    <scope>NUCLEOTIDE SEQUENCE [LARGE SCALE GENOMIC DNA]</scope>
    <source>
        <strain evidence="5 6">CBS 7118</strain>
    </source>
</reference>
<proteinExistence type="predicted"/>
<evidence type="ECO:0000313" key="6">
    <source>
        <dbReference type="Proteomes" id="UP000094819"/>
    </source>
</evidence>
<dbReference type="GO" id="GO:0005737">
    <property type="term" value="C:cytoplasm"/>
    <property type="evidence" value="ECO:0007669"/>
    <property type="project" value="TreeGrafter"/>
</dbReference>
<dbReference type="PANTHER" id="PTHR12651">
    <property type="entry name" value="26S PROTEASOME NON-ATPASE REGULATORY SUBUNIT 9"/>
    <property type="match status" value="1"/>
</dbReference>
<feature type="domain" description="Nas2 N-terminal" evidence="4">
    <location>
        <begin position="34"/>
        <end position="110"/>
    </location>
</feature>
<keyword evidence="6" id="KW-1185">Reference proteome</keyword>
<evidence type="ECO:0000313" key="5">
    <source>
        <dbReference type="EMBL" id="ODN94212.1"/>
    </source>
</evidence>
<accession>A0A1E3J071</accession>
<dbReference type="OrthoDB" id="72325at2759"/>
<dbReference type="GO" id="GO:0005634">
    <property type="term" value="C:nucleus"/>
    <property type="evidence" value="ECO:0007669"/>
    <property type="project" value="TreeGrafter"/>
</dbReference>
<dbReference type="Pfam" id="PF18265">
    <property type="entry name" value="Nas2_N"/>
    <property type="match status" value="1"/>
</dbReference>
<dbReference type="FunFam" id="2.30.42.10:FF:000107">
    <property type="entry name" value="26S proteasome non-ATPase regulatory subunit 9"/>
    <property type="match status" value="1"/>
</dbReference>
<evidence type="ECO:0000259" key="3">
    <source>
        <dbReference type="Pfam" id="PF04495"/>
    </source>
</evidence>
<dbReference type="AlphaFoldDB" id="A0A1E3J071"/>
<dbReference type="SUPFAM" id="SSF50156">
    <property type="entry name" value="PDZ domain-like"/>
    <property type="match status" value="1"/>
</dbReference>
<dbReference type="PANTHER" id="PTHR12651:SF1">
    <property type="entry name" value="26S PROTEASOME NON-ATPASE REGULATORY SUBUNIT 9"/>
    <property type="match status" value="1"/>
</dbReference>
<feature type="domain" description="PDZ GRASP-type" evidence="3">
    <location>
        <begin position="144"/>
        <end position="243"/>
    </location>
</feature>
<dbReference type="InterPro" id="IPR040815">
    <property type="entry name" value="Nas2_N"/>
</dbReference>
<dbReference type="InterPro" id="IPR036034">
    <property type="entry name" value="PDZ_sf"/>
</dbReference>
<dbReference type="InterPro" id="IPR024958">
    <property type="entry name" value="GRASP_PDZ"/>
</dbReference>
<dbReference type="Gene3D" id="2.30.42.10">
    <property type="match status" value="1"/>
</dbReference>
<dbReference type="Gene3D" id="6.10.140.1710">
    <property type="match status" value="1"/>
</dbReference>
<dbReference type="EMBL" id="AWGH01000015">
    <property type="protein sequence ID" value="ODN94212.1"/>
    <property type="molecule type" value="Genomic_DNA"/>
</dbReference>
<name>A0A1E3J071_9TREE</name>
<dbReference type="Pfam" id="PF04495">
    <property type="entry name" value="GRASP55_65"/>
    <property type="match status" value="1"/>
</dbReference>
<dbReference type="GO" id="GO:0070682">
    <property type="term" value="P:proteasome regulatory particle assembly"/>
    <property type="evidence" value="ECO:0007669"/>
    <property type="project" value="InterPro"/>
</dbReference>
<evidence type="ECO:0000256" key="2">
    <source>
        <dbReference type="ARBA" id="ARBA00068021"/>
    </source>
</evidence>